<dbReference type="EMBL" id="JBICBT010000338">
    <property type="protein sequence ID" value="KAL3116926.1"/>
    <property type="molecule type" value="Genomic_DNA"/>
</dbReference>
<feature type="region of interest" description="Disordered" evidence="1">
    <location>
        <begin position="1"/>
        <end position="64"/>
    </location>
</feature>
<keyword evidence="3" id="KW-1185">Reference proteome</keyword>
<accession>A0ABD2LNW1</accession>
<evidence type="ECO:0000256" key="1">
    <source>
        <dbReference type="SAM" id="MobiDB-lite"/>
    </source>
</evidence>
<sequence>MQKAINAQPPHHGFPSPPTAAGRSYSVPIYALPSGKHKQQAQDDDDDNDKEQQRGRPPHQPCPLPGFCRDWHGRLVISSRWICQCRFPIQQRGFPGPLPTVPVPLLPKGPRVRCQ</sequence>
<dbReference type="Proteomes" id="UP001620626">
    <property type="component" value="Unassembled WGS sequence"/>
</dbReference>
<organism evidence="2 3">
    <name type="scientific">Heterodera trifolii</name>
    <dbReference type="NCBI Taxonomy" id="157864"/>
    <lineage>
        <taxon>Eukaryota</taxon>
        <taxon>Metazoa</taxon>
        <taxon>Ecdysozoa</taxon>
        <taxon>Nematoda</taxon>
        <taxon>Chromadorea</taxon>
        <taxon>Rhabditida</taxon>
        <taxon>Tylenchina</taxon>
        <taxon>Tylenchomorpha</taxon>
        <taxon>Tylenchoidea</taxon>
        <taxon>Heteroderidae</taxon>
        <taxon>Heteroderinae</taxon>
        <taxon>Heterodera</taxon>
    </lineage>
</organism>
<gene>
    <name evidence="2" type="ORF">niasHT_008408</name>
</gene>
<dbReference type="AlphaFoldDB" id="A0ABD2LNW1"/>
<proteinExistence type="predicted"/>
<protein>
    <submittedName>
        <fullName evidence="2">Uncharacterized protein</fullName>
    </submittedName>
</protein>
<evidence type="ECO:0000313" key="2">
    <source>
        <dbReference type="EMBL" id="KAL3116926.1"/>
    </source>
</evidence>
<evidence type="ECO:0000313" key="3">
    <source>
        <dbReference type="Proteomes" id="UP001620626"/>
    </source>
</evidence>
<reference evidence="2 3" key="1">
    <citation type="submission" date="2024-10" db="EMBL/GenBank/DDBJ databases">
        <authorList>
            <person name="Kim D."/>
        </authorList>
    </citation>
    <scope>NUCLEOTIDE SEQUENCE [LARGE SCALE GENOMIC DNA]</scope>
    <source>
        <strain evidence="2">BH-2024</strain>
    </source>
</reference>
<comment type="caution">
    <text evidence="2">The sequence shown here is derived from an EMBL/GenBank/DDBJ whole genome shotgun (WGS) entry which is preliminary data.</text>
</comment>
<name>A0ABD2LNW1_9BILA</name>